<organism evidence="2 3">
    <name type="scientific">Bondarzewia mesenterica</name>
    <dbReference type="NCBI Taxonomy" id="1095465"/>
    <lineage>
        <taxon>Eukaryota</taxon>
        <taxon>Fungi</taxon>
        <taxon>Dikarya</taxon>
        <taxon>Basidiomycota</taxon>
        <taxon>Agaricomycotina</taxon>
        <taxon>Agaricomycetes</taxon>
        <taxon>Russulales</taxon>
        <taxon>Bondarzewiaceae</taxon>
        <taxon>Bondarzewia</taxon>
    </lineage>
</organism>
<dbReference type="OrthoDB" id="426718at2759"/>
<evidence type="ECO:0000313" key="2">
    <source>
        <dbReference type="EMBL" id="THH18232.1"/>
    </source>
</evidence>
<dbReference type="Gene3D" id="3.40.50.1820">
    <property type="entry name" value="alpha/beta hydrolase"/>
    <property type="match status" value="1"/>
</dbReference>
<gene>
    <name evidence="2" type="ORF">EW146_g2727</name>
</gene>
<comment type="caution">
    <text evidence="2">The sequence shown here is derived from an EMBL/GenBank/DDBJ whole genome shotgun (WGS) entry which is preliminary data.</text>
</comment>
<dbReference type="InterPro" id="IPR029058">
    <property type="entry name" value="AB_hydrolase_fold"/>
</dbReference>
<protein>
    <recommendedName>
        <fullName evidence="1">Fungal lipase-type domain-containing protein</fullName>
    </recommendedName>
</protein>
<dbReference type="SUPFAM" id="SSF53474">
    <property type="entry name" value="alpha/beta-Hydrolases"/>
    <property type="match status" value="1"/>
</dbReference>
<dbReference type="Pfam" id="PF01764">
    <property type="entry name" value="Lipase_3"/>
    <property type="match status" value="1"/>
</dbReference>
<name>A0A4S4M020_9AGAM</name>
<dbReference type="EMBL" id="SGPL01000082">
    <property type="protein sequence ID" value="THH18232.1"/>
    <property type="molecule type" value="Genomic_DNA"/>
</dbReference>
<keyword evidence="3" id="KW-1185">Reference proteome</keyword>
<dbReference type="GO" id="GO:0006629">
    <property type="term" value="P:lipid metabolic process"/>
    <property type="evidence" value="ECO:0007669"/>
    <property type="project" value="InterPro"/>
</dbReference>
<evidence type="ECO:0000313" key="3">
    <source>
        <dbReference type="Proteomes" id="UP000310158"/>
    </source>
</evidence>
<dbReference type="Proteomes" id="UP000310158">
    <property type="component" value="Unassembled WGS sequence"/>
</dbReference>
<accession>A0A4S4M020</accession>
<feature type="domain" description="Fungal lipase-type" evidence="1">
    <location>
        <begin position="308"/>
        <end position="371"/>
    </location>
</feature>
<evidence type="ECO:0000259" key="1">
    <source>
        <dbReference type="Pfam" id="PF01764"/>
    </source>
</evidence>
<dbReference type="AlphaFoldDB" id="A0A4S4M020"/>
<dbReference type="InterPro" id="IPR002921">
    <property type="entry name" value="Fungal_lipase-type"/>
</dbReference>
<proteinExistence type="predicted"/>
<reference evidence="2 3" key="1">
    <citation type="submission" date="2019-02" db="EMBL/GenBank/DDBJ databases">
        <title>Genome sequencing of the rare red list fungi Bondarzewia mesenterica.</title>
        <authorList>
            <person name="Buettner E."/>
            <person name="Kellner H."/>
        </authorList>
    </citation>
    <scope>NUCLEOTIDE SEQUENCE [LARGE SCALE GENOMIC DNA]</scope>
    <source>
        <strain evidence="2 3">DSM 108281</strain>
    </source>
</reference>
<sequence length="503" mass="54502">MFCGPVSETDCEKIGDQSGRLHTDYSKTFVDPIRQVVPCSTLRGFTEEYGDRDQDVLLPAGELDLGRTFKRLARFGEEPSDPWCITIWKLWLRSIQGLHMADLNWQLYMSSTHSISQKGSLSTATAFGASGKVCASTQSGRGSQNFAAVLGAFVRAFENGEISLPHVKEVLYGLAVSLDEEGGKAVDLSFTAALENWKSMRFRAGPNNAALIPYVHCAVWGAAEVYSLQTQAAISSFKNGARALLDAQPAELIDASPSNFLRNTKNWALFKDEATGALCLSVRGTATSGFFESLVDNMTNIDANAYEATLLDGKNEDSTPFPVHRGFLDVARAMYSDVKTAIARASDSASVLIFTGHSAGGGTAFLLYHLLHATDISLFNQSGHPTDRVISFVNLNDPVPRADLAYALWVANSLGKYLTQIANNAKLPAYLPLPPQVLFPDGEMVLLDDDGDAAAKLTPDVLIELAFLDLQAHGKKEYVRIVQSVFSSPNESSVANKPTAMIL</sequence>